<dbReference type="GO" id="GO:0006935">
    <property type="term" value="P:chemotaxis"/>
    <property type="evidence" value="ECO:0007669"/>
    <property type="project" value="UniProtKB-KW"/>
</dbReference>
<evidence type="ECO:0000259" key="12">
    <source>
        <dbReference type="PROSITE" id="PS50111"/>
    </source>
</evidence>
<keyword evidence="7 9" id="KW-0807">Transducer</keyword>
<dbReference type="SMART" id="SM00283">
    <property type="entry name" value="MA"/>
    <property type="match status" value="1"/>
</dbReference>
<dbReference type="FunFam" id="1.10.287.950:FF:000001">
    <property type="entry name" value="Methyl-accepting chemotaxis sensory transducer"/>
    <property type="match status" value="1"/>
</dbReference>
<dbReference type="InterPro" id="IPR004089">
    <property type="entry name" value="MCPsignal_dom"/>
</dbReference>
<dbReference type="Pfam" id="PF00015">
    <property type="entry name" value="MCPsignal"/>
    <property type="match status" value="1"/>
</dbReference>
<evidence type="ECO:0000256" key="11">
    <source>
        <dbReference type="SAM" id="Phobius"/>
    </source>
</evidence>
<dbReference type="Pfam" id="PF02743">
    <property type="entry name" value="dCache_1"/>
    <property type="match status" value="1"/>
</dbReference>
<proteinExistence type="inferred from homology"/>
<dbReference type="PROSITE" id="PS50885">
    <property type="entry name" value="HAMP"/>
    <property type="match status" value="1"/>
</dbReference>
<dbReference type="eggNOG" id="COG0840">
    <property type="taxonomic scope" value="Bacteria"/>
</dbReference>
<feature type="transmembrane region" description="Helical" evidence="11">
    <location>
        <begin position="32"/>
        <end position="52"/>
    </location>
</feature>
<dbReference type="HOGENOM" id="CLU_000445_107_19_6"/>
<sequence length="649" mass="69701">MQTVLVTNLSPRFLLPNYRFPMFKKLSLKNKLAISASMAIILGGILVEVLSFRASLQRLDIEVEQRLEGASASYNQYVSDWILSKERALTSLSKESQQESLVTHLKQVRDSGSFDNVFLAFPDGLQKNANGVVLPPGNDDPRVWGWYTNAVANPSKVFMDNPTVAAATGANVVSLGTAMQLHGQQVVLGADVEITDILNSLEKVILPGEGYMFIATNKGTVYTHADTKLLNENISSLGLDFSDVQKALTSGKDTAIELNGSDYVLYARAIDGTSLITISVVNHDSLVAPLFDAVIGQVLVTLLVVIVCTILFNLLCTILFRPLNHVSQALAQIANGSGDLTQRIHVENQDEVGELAQNFNTFVGSLQQLIGHIRGQSEQLNSQSEKSTQRANRSVDELNHQQQEITMVATAVTEMASATQEIASHAEQTAKAAQDSATSTNSGHALVVDTKGSINNLANEVNEAGNVISELNKHAQEISTVLATIQGIAEQTNLLALNAAIEAARAGEQGRGFAVVADEVRVLSQRTHSSTEEIKSTIDVLQRTTAQAVDLMESSSKLAIHSVEDADRASHALEEINTAVALISDMATQIATAAEEQTHVTGEITQNITTIKDVTDHLVVGAQDSLTESNELKSQAAGLSDKVATFKLA</sequence>
<protein>
    <submittedName>
        <fullName evidence="14">Methyl-accepting chemotaxis protein</fullName>
    </submittedName>
</protein>
<dbReference type="GO" id="GO:0007165">
    <property type="term" value="P:signal transduction"/>
    <property type="evidence" value="ECO:0007669"/>
    <property type="project" value="UniProtKB-KW"/>
</dbReference>
<dbReference type="Pfam" id="PF00672">
    <property type="entry name" value="HAMP"/>
    <property type="match status" value="1"/>
</dbReference>
<keyword evidence="2" id="KW-1003">Cell membrane</keyword>
<dbReference type="InterPro" id="IPR003660">
    <property type="entry name" value="HAMP_dom"/>
</dbReference>
<feature type="domain" description="HAMP" evidence="13">
    <location>
        <begin position="317"/>
        <end position="371"/>
    </location>
</feature>
<evidence type="ECO:0000259" key="13">
    <source>
        <dbReference type="PROSITE" id="PS50885"/>
    </source>
</evidence>
<name>B7VPG3_VIBA3</name>
<dbReference type="Gene3D" id="3.30.450.20">
    <property type="entry name" value="PAS domain"/>
    <property type="match status" value="2"/>
</dbReference>
<keyword evidence="5 11" id="KW-1133">Transmembrane helix</keyword>
<evidence type="ECO:0000256" key="10">
    <source>
        <dbReference type="SAM" id="MobiDB-lite"/>
    </source>
</evidence>
<dbReference type="PANTHER" id="PTHR32089">
    <property type="entry name" value="METHYL-ACCEPTING CHEMOTAXIS PROTEIN MCPB"/>
    <property type="match status" value="1"/>
</dbReference>
<dbReference type="KEGG" id="vsp:VS_1728"/>
<evidence type="ECO:0000256" key="8">
    <source>
        <dbReference type="ARBA" id="ARBA00029447"/>
    </source>
</evidence>
<comment type="similarity">
    <text evidence="8">Belongs to the methyl-accepting chemotaxis (MCP) protein family.</text>
</comment>
<evidence type="ECO:0000313" key="14">
    <source>
        <dbReference type="EMBL" id="CAV18913.1"/>
    </source>
</evidence>
<evidence type="ECO:0000256" key="6">
    <source>
        <dbReference type="ARBA" id="ARBA00023136"/>
    </source>
</evidence>
<feature type="transmembrane region" description="Helical" evidence="11">
    <location>
        <begin position="298"/>
        <end position="320"/>
    </location>
</feature>
<dbReference type="CDD" id="cd11386">
    <property type="entry name" value="MCP_signal"/>
    <property type="match status" value="1"/>
</dbReference>
<dbReference type="PROSITE" id="PS50111">
    <property type="entry name" value="CHEMOTAXIS_TRANSDUC_2"/>
    <property type="match status" value="1"/>
</dbReference>
<keyword evidence="3" id="KW-0145">Chemotaxis</keyword>
<evidence type="ECO:0000313" key="15">
    <source>
        <dbReference type="Proteomes" id="UP000009100"/>
    </source>
</evidence>
<accession>B7VPG3</accession>
<dbReference type="CDD" id="cd12912">
    <property type="entry name" value="PDC2_MCP_like"/>
    <property type="match status" value="1"/>
</dbReference>
<dbReference type="SUPFAM" id="SSF58104">
    <property type="entry name" value="Methyl-accepting chemotaxis protein (MCP) signaling domain"/>
    <property type="match status" value="1"/>
</dbReference>
<feature type="region of interest" description="Disordered" evidence="10">
    <location>
        <begin position="377"/>
        <end position="398"/>
    </location>
</feature>
<keyword evidence="6 11" id="KW-0472">Membrane</keyword>
<dbReference type="CDD" id="cd06225">
    <property type="entry name" value="HAMP"/>
    <property type="match status" value="1"/>
</dbReference>
<evidence type="ECO:0000256" key="7">
    <source>
        <dbReference type="ARBA" id="ARBA00023224"/>
    </source>
</evidence>
<dbReference type="AlphaFoldDB" id="B7VPG3"/>
<dbReference type="SMART" id="SM00304">
    <property type="entry name" value="HAMP"/>
    <property type="match status" value="2"/>
</dbReference>
<feature type="compositionally biased region" description="Polar residues" evidence="10">
    <location>
        <begin position="377"/>
        <end position="392"/>
    </location>
</feature>
<organism evidence="14 15">
    <name type="scientific">Vibrio atlanticus (strain LGP32)</name>
    <name type="common">Vibrio splendidus (strain Mel32)</name>
    <dbReference type="NCBI Taxonomy" id="575788"/>
    <lineage>
        <taxon>Bacteria</taxon>
        <taxon>Pseudomonadati</taxon>
        <taxon>Pseudomonadota</taxon>
        <taxon>Gammaproteobacteria</taxon>
        <taxon>Vibrionales</taxon>
        <taxon>Vibrionaceae</taxon>
        <taxon>Vibrio</taxon>
    </lineage>
</organism>
<gene>
    <name evidence="14" type="ordered locus">VS_1728</name>
</gene>
<dbReference type="Proteomes" id="UP000009100">
    <property type="component" value="Chromosome 1"/>
</dbReference>
<dbReference type="EMBL" id="FM954972">
    <property type="protein sequence ID" value="CAV18913.1"/>
    <property type="molecule type" value="Genomic_DNA"/>
</dbReference>
<evidence type="ECO:0000256" key="5">
    <source>
        <dbReference type="ARBA" id="ARBA00022989"/>
    </source>
</evidence>
<dbReference type="GO" id="GO:0005886">
    <property type="term" value="C:plasma membrane"/>
    <property type="evidence" value="ECO:0007669"/>
    <property type="project" value="UniProtKB-SubCell"/>
</dbReference>
<dbReference type="STRING" id="575788.VS_1728"/>
<evidence type="ECO:0000256" key="9">
    <source>
        <dbReference type="PROSITE-ProRule" id="PRU00284"/>
    </source>
</evidence>
<feature type="domain" description="Methyl-accepting transducer" evidence="12">
    <location>
        <begin position="376"/>
        <end position="612"/>
    </location>
</feature>
<dbReference type="Gene3D" id="1.10.287.950">
    <property type="entry name" value="Methyl-accepting chemotaxis protein"/>
    <property type="match status" value="1"/>
</dbReference>
<reference evidence="14 15" key="1">
    <citation type="submission" date="2009-02" db="EMBL/GenBank/DDBJ databases">
        <title>Vibrio splendidus str. LGP32 complete genome.</title>
        <authorList>
            <person name="Mazel D."/>
            <person name="Le Roux F."/>
        </authorList>
    </citation>
    <scope>NUCLEOTIDE SEQUENCE [LARGE SCALE GENOMIC DNA]</scope>
    <source>
        <strain evidence="14 15">LGP32</strain>
    </source>
</reference>
<evidence type="ECO:0000256" key="2">
    <source>
        <dbReference type="ARBA" id="ARBA00022475"/>
    </source>
</evidence>
<keyword evidence="4 11" id="KW-0812">Transmembrane</keyword>
<dbReference type="CDD" id="cd18773">
    <property type="entry name" value="PDC1_HK_sensor"/>
    <property type="match status" value="1"/>
</dbReference>
<dbReference type="InterPro" id="IPR033479">
    <property type="entry name" value="dCache_1"/>
</dbReference>
<evidence type="ECO:0000256" key="3">
    <source>
        <dbReference type="ARBA" id="ARBA00022500"/>
    </source>
</evidence>
<evidence type="ECO:0000256" key="4">
    <source>
        <dbReference type="ARBA" id="ARBA00022692"/>
    </source>
</evidence>
<comment type="subcellular location">
    <subcellularLocation>
        <location evidence="1">Cell membrane</location>
        <topology evidence="1">Multi-pass membrane protein</topology>
    </subcellularLocation>
</comment>
<dbReference type="PANTHER" id="PTHR32089:SF117">
    <property type="entry name" value="METHYL ACCEPTING SENSORY TRANSDUCER WITH CACHE_1 SMALL MOLECULE BINDING DOMAIN"/>
    <property type="match status" value="1"/>
</dbReference>
<evidence type="ECO:0000256" key="1">
    <source>
        <dbReference type="ARBA" id="ARBA00004651"/>
    </source>
</evidence>